<feature type="transmembrane region" description="Helical" evidence="1">
    <location>
        <begin position="351"/>
        <end position="371"/>
    </location>
</feature>
<dbReference type="Pfam" id="PF05552">
    <property type="entry name" value="MS_channel_1st_1"/>
    <property type="match status" value="4"/>
</dbReference>
<dbReference type="AlphaFoldDB" id="A0A7C3VI13"/>
<dbReference type="Gene3D" id="1.10.287.1260">
    <property type="match status" value="1"/>
</dbReference>
<proteinExistence type="predicted"/>
<feature type="transmembrane region" description="Helical" evidence="1">
    <location>
        <begin position="62"/>
        <end position="84"/>
    </location>
</feature>
<dbReference type="InterPro" id="IPR008910">
    <property type="entry name" value="MSC_TM_helix"/>
</dbReference>
<evidence type="ECO:0000313" key="2">
    <source>
        <dbReference type="EMBL" id="HGG01974.1"/>
    </source>
</evidence>
<feature type="transmembrane region" description="Helical" evidence="1">
    <location>
        <begin position="527"/>
        <end position="547"/>
    </location>
</feature>
<feature type="transmembrane region" description="Helical" evidence="1">
    <location>
        <begin position="259"/>
        <end position="286"/>
    </location>
</feature>
<gene>
    <name evidence="2" type="ORF">ENR15_15355</name>
</gene>
<comment type="caution">
    <text evidence="2">The sequence shown here is derived from an EMBL/GenBank/DDBJ whole genome shotgun (WGS) entry which is preliminary data.</text>
</comment>
<keyword evidence="1" id="KW-1133">Transmembrane helix</keyword>
<protein>
    <recommendedName>
        <fullName evidence="3">Mechanosensitive ion channel</fullName>
    </recommendedName>
</protein>
<feature type="transmembrane region" description="Helical" evidence="1">
    <location>
        <begin position="219"/>
        <end position="239"/>
    </location>
</feature>
<dbReference type="NCBIfam" id="NF033912">
    <property type="entry name" value="msc"/>
    <property type="match status" value="1"/>
</dbReference>
<feature type="transmembrane region" description="Helical" evidence="1">
    <location>
        <begin position="163"/>
        <end position="184"/>
    </location>
</feature>
<dbReference type="EMBL" id="DSPX01000154">
    <property type="protein sequence ID" value="HGG01974.1"/>
    <property type="molecule type" value="Genomic_DNA"/>
</dbReference>
<sequence length="567" mass="59336">MNGSWHIITMLGGLTEPAGSVGAIDQLPLQTSPLLLAQADMASAFTPVTKFFESILSQLGTFLPSLLGAIAILIVGWLVATVLASATKGLLSRTNIDNQLASWMVGQRPGATKPPIEQWAATGVYWVVMIFVIVAFLNALQLNVVSTPLNTFLDKIFDYLPRVGGAAVLLGIAWLLATLAKALLTRLLQPFNLDDRLAEQTGRAPGNSPFLLNETLGNALYWFIFLFFLPSVLSTLELQGALTPVQNLLDQILSALPKILTATIIGAIGWLIARIVRGIVTNLLAATGADQLGRKMGLTTTEGGMSLSGLIGTIVYVLVLIPTAIAALNALEIQAISAPAVSMLQQILNTLPQIFTAMLIFAVFYVIGRFISELVTNILTSVGFNNLFQWLGLPSSLPSAGSEADDAPKAGQRTVLQTPAKTPSEIAGIVALVGIMLFAAVAATEVLKLPVLTQISQGILAGSGGVLVGLLVFGIGLYLANLAFNLITASGGGQAKILGNAARISIIALAGAMGLQQMGIAPDIVNLAFGLLLGGVAVAIALAFGLGGRDVAAEQLREWLASFKDTK</sequence>
<feature type="transmembrane region" description="Helical" evidence="1">
    <location>
        <begin position="123"/>
        <end position="143"/>
    </location>
</feature>
<keyword evidence="1" id="KW-0472">Membrane</keyword>
<dbReference type="InterPro" id="IPR045275">
    <property type="entry name" value="MscS_archaea/bacteria_type"/>
</dbReference>
<reference evidence="2" key="1">
    <citation type="journal article" date="2020" name="mSystems">
        <title>Genome- and Community-Level Interaction Insights into Carbon Utilization and Element Cycling Functions of Hydrothermarchaeota in Hydrothermal Sediment.</title>
        <authorList>
            <person name="Zhou Z."/>
            <person name="Liu Y."/>
            <person name="Xu W."/>
            <person name="Pan J."/>
            <person name="Luo Z.H."/>
            <person name="Li M."/>
        </authorList>
    </citation>
    <scope>NUCLEOTIDE SEQUENCE [LARGE SCALE GENOMIC DNA]</scope>
    <source>
        <strain evidence="2">SpSt-374</strain>
    </source>
</reference>
<dbReference type="GO" id="GO:0008381">
    <property type="term" value="F:mechanosensitive monoatomic ion channel activity"/>
    <property type="evidence" value="ECO:0007669"/>
    <property type="project" value="InterPro"/>
</dbReference>
<feature type="transmembrane region" description="Helical" evidence="1">
    <location>
        <begin position="426"/>
        <end position="447"/>
    </location>
</feature>
<feature type="transmembrane region" description="Helical" evidence="1">
    <location>
        <begin position="307"/>
        <end position="331"/>
    </location>
</feature>
<organism evidence="2">
    <name type="scientific">Planktothricoides sp. SpSt-374</name>
    <dbReference type="NCBI Taxonomy" id="2282167"/>
    <lineage>
        <taxon>Bacteria</taxon>
        <taxon>Bacillati</taxon>
        <taxon>Cyanobacteriota</taxon>
        <taxon>Cyanophyceae</taxon>
        <taxon>Oscillatoriophycideae</taxon>
        <taxon>Oscillatoriales</taxon>
        <taxon>Oscillatoriaceae</taxon>
        <taxon>Planktothricoides</taxon>
    </lineage>
</organism>
<keyword evidence="1" id="KW-0812">Transmembrane</keyword>
<dbReference type="PANTHER" id="PTHR30221">
    <property type="entry name" value="SMALL-CONDUCTANCE MECHANOSENSITIVE CHANNEL"/>
    <property type="match status" value="1"/>
</dbReference>
<name>A0A7C3VI13_9CYAN</name>
<accession>A0A7C3VI13</accession>
<dbReference type="PANTHER" id="PTHR30221:SF1">
    <property type="entry name" value="SMALL-CONDUCTANCE MECHANOSENSITIVE CHANNEL"/>
    <property type="match status" value="1"/>
</dbReference>
<feature type="transmembrane region" description="Helical" evidence="1">
    <location>
        <begin position="459"/>
        <end position="480"/>
    </location>
</feature>
<feature type="transmembrane region" description="Helical" evidence="1">
    <location>
        <begin position="501"/>
        <end position="521"/>
    </location>
</feature>
<evidence type="ECO:0000256" key="1">
    <source>
        <dbReference type="SAM" id="Phobius"/>
    </source>
</evidence>
<evidence type="ECO:0008006" key="3">
    <source>
        <dbReference type="Google" id="ProtNLM"/>
    </source>
</evidence>